<organism evidence="37 38">
    <name type="scientific">Pelobates cultripes</name>
    <name type="common">Western spadefoot toad</name>
    <dbReference type="NCBI Taxonomy" id="61616"/>
    <lineage>
        <taxon>Eukaryota</taxon>
        <taxon>Metazoa</taxon>
        <taxon>Chordata</taxon>
        <taxon>Craniata</taxon>
        <taxon>Vertebrata</taxon>
        <taxon>Euteleostomi</taxon>
        <taxon>Amphibia</taxon>
        <taxon>Batrachia</taxon>
        <taxon>Anura</taxon>
        <taxon>Pelobatoidea</taxon>
        <taxon>Pelobatidae</taxon>
        <taxon>Pelobates</taxon>
    </lineage>
</organism>
<evidence type="ECO:0000256" key="15">
    <source>
        <dbReference type="ARBA" id="ARBA00022782"/>
    </source>
</evidence>
<dbReference type="InterPro" id="IPR034335">
    <property type="entry name" value="PGES2_C"/>
</dbReference>
<dbReference type="FunFam" id="1.20.1050.10:FF:000028">
    <property type="entry name" value="Prostaglandin E synthase 2"/>
    <property type="match status" value="1"/>
</dbReference>
<evidence type="ECO:0000256" key="17">
    <source>
        <dbReference type="ARBA" id="ARBA00022846"/>
    </source>
</evidence>
<keyword evidence="20 35" id="KW-0175">Coiled coil</keyword>
<proteinExistence type="inferred from homology"/>
<keyword evidence="24" id="KW-0275">Fatty acid biosynthesis</keyword>
<comment type="catalytic activity">
    <reaction evidence="29">
        <text>prostaglandin H2 = prostaglandin E2</text>
        <dbReference type="Rhea" id="RHEA:12893"/>
        <dbReference type="ChEBI" id="CHEBI:57405"/>
        <dbReference type="ChEBI" id="CHEBI:606564"/>
        <dbReference type="EC" id="5.3.99.3"/>
    </reaction>
    <physiologicalReaction direction="left-to-right" evidence="29">
        <dbReference type="Rhea" id="RHEA:12894"/>
    </physiologicalReaction>
</comment>
<keyword evidence="10" id="KW-0644">Prostaglandin metabolism</keyword>
<dbReference type="Gene3D" id="3.40.30.10">
    <property type="entry name" value="Glutaredoxin"/>
    <property type="match status" value="1"/>
</dbReference>
<evidence type="ECO:0000313" key="37">
    <source>
        <dbReference type="EMBL" id="CAH2316280.1"/>
    </source>
</evidence>
<keyword evidence="14" id="KW-0493">Microtubule</keyword>
<protein>
    <recommendedName>
        <fullName evidence="32">Outer dense fiber protein 2</fullName>
        <ecNumber evidence="6">5.3.99.3</ecNumber>
    </recommendedName>
    <alternativeName>
        <fullName evidence="33">Cenexin</fullName>
    </alternativeName>
    <alternativeName>
        <fullName evidence="30">Microsomal prostaglandin E synthase 2</fullName>
    </alternativeName>
    <alternativeName>
        <fullName evidence="34">Outer dense fiber of sperm tails protein 2</fullName>
    </alternativeName>
    <alternativeName>
        <fullName evidence="7">Prostaglandin E synthase 2</fullName>
    </alternativeName>
</protein>
<feature type="coiled-coil region" evidence="35">
    <location>
        <begin position="798"/>
        <end position="920"/>
    </location>
</feature>
<dbReference type="GO" id="GO:0000922">
    <property type="term" value="C:spindle pole"/>
    <property type="evidence" value="ECO:0007669"/>
    <property type="project" value="UniProtKB-SubCell"/>
</dbReference>
<evidence type="ECO:0000256" key="30">
    <source>
        <dbReference type="ARBA" id="ARBA00031041"/>
    </source>
</evidence>
<dbReference type="CDD" id="cd03040">
    <property type="entry name" value="GST_N_mPGES2"/>
    <property type="match status" value="1"/>
</dbReference>
<feature type="domain" description="GST N-terminal" evidence="36">
    <location>
        <begin position="146"/>
        <end position="211"/>
    </location>
</feature>
<dbReference type="SUPFAM" id="SSF52833">
    <property type="entry name" value="Thioredoxin-like"/>
    <property type="match status" value="1"/>
</dbReference>
<dbReference type="SFLD" id="SFLDS00019">
    <property type="entry name" value="Glutathione_Transferase_(cytos"/>
    <property type="match status" value="1"/>
</dbReference>
<dbReference type="SFLD" id="SFLDG01182">
    <property type="entry name" value="Prostaglandin_E_synthase_like"/>
    <property type="match status" value="1"/>
</dbReference>
<evidence type="ECO:0000256" key="3">
    <source>
        <dbReference type="ARBA" id="ARBA00004647"/>
    </source>
</evidence>
<keyword evidence="25" id="KW-0206">Cytoskeleton</keyword>
<evidence type="ECO:0000256" key="2">
    <source>
        <dbReference type="ARBA" id="ARBA00004230"/>
    </source>
</evidence>
<dbReference type="PROSITE" id="PS51354">
    <property type="entry name" value="GLUTAREDOXIN_2"/>
    <property type="match status" value="1"/>
</dbReference>
<keyword evidence="11" id="KW-0444">Lipid biosynthesis</keyword>
<reference evidence="37" key="1">
    <citation type="submission" date="2022-03" db="EMBL/GenBank/DDBJ databases">
        <authorList>
            <person name="Alioto T."/>
            <person name="Alioto T."/>
            <person name="Gomez Garrido J."/>
        </authorList>
    </citation>
    <scope>NUCLEOTIDE SEQUENCE</scope>
</reference>
<comment type="catalytic activity">
    <reaction evidence="28">
        <text>prostaglandin H2 = (12S)-hydroxy-(5Z,8E,10E)-heptadecatrienoate + malonaldehyde</text>
        <dbReference type="Rhea" id="RHEA:48644"/>
        <dbReference type="ChEBI" id="CHEBI:57405"/>
        <dbReference type="ChEBI" id="CHEBI:90694"/>
        <dbReference type="ChEBI" id="CHEBI:566274"/>
    </reaction>
    <physiologicalReaction direction="left-to-right" evidence="28">
        <dbReference type="Rhea" id="RHEA:48645"/>
    </physiologicalReaction>
</comment>
<evidence type="ECO:0000256" key="12">
    <source>
        <dbReference type="ARBA" id="ARBA00022585"/>
    </source>
</evidence>
<feature type="coiled-coil region" evidence="35">
    <location>
        <begin position="555"/>
        <end position="661"/>
    </location>
</feature>
<keyword evidence="9" id="KW-0963">Cytoplasm</keyword>
<keyword evidence="21" id="KW-0969">Cilium</keyword>
<dbReference type="Proteomes" id="UP001295444">
    <property type="component" value="Chromosome 09"/>
</dbReference>
<keyword evidence="13" id="KW-0812">Transmembrane</keyword>
<comment type="similarity">
    <text evidence="5">Belongs to the ODF2 family.</text>
</comment>
<keyword evidence="19" id="KW-1133">Transmembrane helix</keyword>
<evidence type="ECO:0000313" key="38">
    <source>
        <dbReference type="Proteomes" id="UP001295444"/>
    </source>
</evidence>
<evidence type="ECO:0000256" key="19">
    <source>
        <dbReference type="ARBA" id="ARBA00022989"/>
    </source>
</evidence>
<keyword evidence="15" id="KW-0221">Differentiation</keyword>
<dbReference type="SUPFAM" id="SSF47616">
    <property type="entry name" value="GST C-terminal domain-like"/>
    <property type="match status" value="1"/>
</dbReference>
<dbReference type="GO" id="GO:0007283">
    <property type="term" value="P:spermatogenesis"/>
    <property type="evidence" value="ECO:0007669"/>
    <property type="project" value="UniProtKB-KW"/>
</dbReference>
<evidence type="ECO:0000256" key="7">
    <source>
        <dbReference type="ARBA" id="ARBA00019474"/>
    </source>
</evidence>
<dbReference type="CDD" id="cd03197">
    <property type="entry name" value="GST_C_mPGES2"/>
    <property type="match status" value="1"/>
</dbReference>
<evidence type="ECO:0000256" key="11">
    <source>
        <dbReference type="ARBA" id="ARBA00022516"/>
    </source>
</evidence>
<dbReference type="InterPro" id="IPR026099">
    <property type="entry name" value="Odf2-rel"/>
</dbReference>
<evidence type="ECO:0000256" key="1">
    <source>
        <dbReference type="ARBA" id="ARBA00004114"/>
    </source>
</evidence>
<evidence type="ECO:0000256" key="18">
    <source>
        <dbReference type="ARBA" id="ARBA00022871"/>
    </source>
</evidence>
<name>A0AAD1WPP1_PELCU</name>
<dbReference type="PANTHER" id="PTHR23162:SF8">
    <property type="entry name" value="OUTER DENSE FIBER PROTEIN 2"/>
    <property type="match status" value="1"/>
</dbReference>
<evidence type="ECO:0000256" key="33">
    <source>
        <dbReference type="ARBA" id="ARBA00041830"/>
    </source>
</evidence>
<keyword evidence="12" id="KW-0643">Prostaglandin biosynthesis</keyword>
<evidence type="ECO:0000256" key="14">
    <source>
        <dbReference type="ARBA" id="ARBA00022701"/>
    </source>
</evidence>
<dbReference type="GO" id="GO:0012505">
    <property type="term" value="C:endomembrane system"/>
    <property type="evidence" value="ECO:0007669"/>
    <property type="project" value="UniProtKB-SubCell"/>
</dbReference>
<keyword evidence="16" id="KW-0276">Fatty acid metabolism</keyword>
<dbReference type="PANTHER" id="PTHR23162">
    <property type="entry name" value="OUTER DENSE FIBER OF SPERM TAILS 2"/>
    <property type="match status" value="1"/>
</dbReference>
<evidence type="ECO:0000256" key="25">
    <source>
        <dbReference type="ARBA" id="ARBA00023212"/>
    </source>
</evidence>
<evidence type="ECO:0000256" key="32">
    <source>
        <dbReference type="ARBA" id="ARBA00040458"/>
    </source>
</evidence>
<keyword evidence="38" id="KW-1185">Reference proteome</keyword>
<keyword evidence="8" id="KW-0217">Developmental protein</keyword>
<dbReference type="GO" id="GO:0050220">
    <property type="term" value="F:prostaglandin-E synthase activity"/>
    <property type="evidence" value="ECO:0007669"/>
    <property type="project" value="UniProtKB-EC"/>
</dbReference>
<keyword evidence="26" id="KW-0413">Isomerase</keyword>
<comment type="subcellular location">
    <subcellularLocation>
        <location evidence="2">Cell projection</location>
        <location evidence="2">Cilium</location>
        <location evidence="2">Flagellum</location>
    </subcellularLocation>
    <subcellularLocation>
        <location evidence="1">Cytoplasm</location>
        <location evidence="1">Cytoskeleton</location>
        <location evidence="1">Microtubule organizing center</location>
        <location evidence="1">Centrosome</location>
        <location evidence="1">Centriole</location>
    </subcellularLocation>
    <subcellularLocation>
        <location evidence="3">Cytoplasm</location>
        <location evidence="3">Cytoskeleton</location>
        <location evidence="3">Spindle pole</location>
    </subcellularLocation>
    <subcellularLocation>
        <location evidence="31">Endomembrane system</location>
        <topology evidence="31">Single-pass membrane protein</topology>
    </subcellularLocation>
</comment>
<dbReference type="InterPro" id="IPR040079">
    <property type="entry name" value="Glutathione_S-Trfase"/>
</dbReference>
<evidence type="ECO:0000256" key="27">
    <source>
        <dbReference type="ARBA" id="ARBA00023273"/>
    </source>
</evidence>
<feature type="coiled-coil region" evidence="35">
    <location>
        <begin position="974"/>
        <end position="1241"/>
    </location>
</feature>
<evidence type="ECO:0000256" key="29">
    <source>
        <dbReference type="ARBA" id="ARBA00023931"/>
    </source>
</evidence>
<accession>A0AAD1WPP1</accession>
<evidence type="ECO:0000256" key="22">
    <source>
        <dbReference type="ARBA" id="ARBA00023098"/>
    </source>
</evidence>
<evidence type="ECO:0000256" key="10">
    <source>
        <dbReference type="ARBA" id="ARBA00022501"/>
    </source>
</evidence>
<evidence type="ECO:0000256" key="13">
    <source>
        <dbReference type="ARBA" id="ARBA00022692"/>
    </source>
</evidence>
<comment type="pathway">
    <text evidence="4">Lipid metabolism; prostaglandin biosynthesis.</text>
</comment>
<evidence type="ECO:0000256" key="4">
    <source>
        <dbReference type="ARBA" id="ARBA00004702"/>
    </source>
</evidence>
<keyword evidence="23" id="KW-0472">Membrane</keyword>
<keyword evidence="27" id="KW-0966">Cell projection</keyword>
<dbReference type="SFLD" id="SFLDG01203">
    <property type="entry name" value="Prostaglandin_E_synthase_like1"/>
    <property type="match status" value="1"/>
</dbReference>
<evidence type="ECO:0000256" key="34">
    <source>
        <dbReference type="ARBA" id="ARBA00043200"/>
    </source>
</evidence>
<dbReference type="Gene3D" id="6.20.200.30">
    <property type="match status" value="1"/>
</dbReference>
<dbReference type="GO" id="GO:0031514">
    <property type="term" value="C:motile cilium"/>
    <property type="evidence" value="ECO:0007669"/>
    <property type="project" value="UniProtKB-SubCell"/>
</dbReference>
<dbReference type="AlphaFoldDB" id="A0AAD1WPP1"/>
<evidence type="ECO:0000256" key="31">
    <source>
        <dbReference type="ARBA" id="ARBA00037847"/>
    </source>
</evidence>
<evidence type="ECO:0000256" key="8">
    <source>
        <dbReference type="ARBA" id="ARBA00022473"/>
    </source>
</evidence>
<dbReference type="GO" id="GO:0005813">
    <property type="term" value="C:centrosome"/>
    <property type="evidence" value="ECO:0007669"/>
    <property type="project" value="TreeGrafter"/>
</dbReference>
<keyword evidence="17" id="KW-0282">Flagellum</keyword>
<dbReference type="GO" id="GO:0005874">
    <property type="term" value="C:microtubule"/>
    <property type="evidence" value="ECO:0007669"/>
    <property type="project" value="UniProtKB-KW"/>
</dbReference>
<sequence length="1265" mass="146701">MAHGMCSATWRLGHHLPGLRGGMAGLLMARGCFSHSGVVVSRPVSTPGVLVRGYINVPGREIPRSALYLQRSEGRAPIAPYSPKTWRRGYRTGWWQESGVSGRRSWGIMVVLGGALGVFQTLKYSLGEERAEEDLQVTDGNLQLTLYQYKTCPFCSKVRAFLDYYQVPHEIVEVNPVLRREIKFSSYRKVPILIVNAGSPIQLNDSSVIISVMKTFLVSKMKSLEELVSYYPSMKATDDRGKEVIQYNNKYWLMLDERETGRVYASKESQVEEMKWRRWTDDWLVHLISPNVYRTPREALSSFDYIVREGNFGTIEGLFAKYIGAAAMFVIGKRLKSRHHLKDDVRQDLYKAANDWVAAIGKSRPFLGGSEPNLADLAVYGVLHVMEGLESFNDMMSNTKIKPCLSCYNQVCYKRQCGIYNPLSKSSTFREIVFQFKEREMKNRSPSPPLHVHVHESTPVHVHVKRTQKPTSKLQQKGAKSKLKGDIGNLRRTAKVKTKVPWVPPGKTTVRDTNFKWEGLTHRLDVTPPHMEKMLSALRLSDLSTDEEDMLHSKIHSYEKKISGLMDEMDSLRHEVNLKKKGHLLERYEDKLVASHRLLEAQKEKLTEVSIDLEETEDENSRLRKSIDRIKEEKDFNLLQKQQLQQEKSHLLSKLVEVEMDASEAAKEVSIMRETIHRMQHEKRMTSADVNLLTRQKEILLQKLNTFEDTNRALRTLLRDQHCREAKTHRLLEQKDILLKKLSDADAERAHLQVRLLEKDKEVDDLQLQLGTEKDLARTAAEFSKSLEGTKAHLQGQLRNREADNNRLCVQLRELERHAVEQKAEMEQIIAEYKELKQKLESDKDALKKSARAQKQRSERNEEALQLLKAQLMEKNAELSKSLSSLDNWRSRYDILAKEKNKMEEEITKLSSRVSDLLALNQNREDKKRQDLEDLMDKFHQQSTEHTLLKLEHEKLKTNWTTVEEKLLLAHSEVQQLRNSVRQYEGLVDTYKEQAQKSRKEADEFGMQVEMCNSKNLNLKEEMNQELEQMRRHFQTRLADLEQLPDVLRKTENKLQDCQDQLQAYEKKNSELSSIISQLRVGMEQQGDKMESTRDRYQCSVEENKRLALKLEDLERRLDEANTQNRELLQVVAKREESIRQNQLRLEEKTCECAALTRQLEASIDDARRQVDQSREQVSSKERVTQSKILDLETQLSRTKAELNQIRRSKDDVEQRFQSRLQDLKDRLEQSESTNRSMQNYVHFLKTSYANVFGDAALSSSPIRP</sequence>
<evidence type="ECO:0000256" key="23">
    <source>
        <dbReference type="ARBA" id="ARBA00023136"/>
    </source>
</evidence>
<dbReference type="Gene3D" id="1.20.1050.10">
    <property type="match status" value="1"/>
</dbReference>
<keyword evidence="18" id="KW-0744">Spermatogenesis</keyword>
<gene>
    <name evidence="37" type="ORF">PECUL_23A003990</name>
</gene>
<evidence type="ECO:0000256" key="28">
    <source>
        <dbReference type="ARBA" id="ARBA00023930"/>
    </source>
</evidence>
<evidence type="ECO:0000256" key="6">
    <source>
        <dbReference type="ARBA" id="ARBA00012203"/>
    </source>
</evidence>
<keyword evidence="22" id="KW-0443">Lipid metabolism</keyword>
<dbReference type="InterPro" id="IPR036249">
    <property type="entry name" value="Thioredoxin-like_sf"/>
</dbReference>
<evidence type="ECO:0000256" key="24">
    <source>
        <dbReference type="ARBA" id="ARBA00023160"/>
    </source>
</evidence>
<evidence type="ECO:0000256" key="16">
    <source>
        <dbReference type="ARBA" id="ARBA00022832"/>
    </source>
</evidence>
<dbReference type="InterPro" id="IPR036282">
    <property type="entry name" value="Glutathione-S-Trfase_C_sf"/>
</dbReference>
<evidence type="ECO:0000259" key="36">
    <source>
        <dbReference type="Pfam" id="PF13417"/>
    </source>
</evidence>
<dbReference type="InterPro" id="IPR004045">
    <property type="entry name" value="Glutathione_S-Trfase_N"/>
</dbReference>
<evidence type="ECO:0000256" key="35">
    <source>
        <dbReference type="SAM" id="Coils"/>
    </source>
</evidence>
<dbReference type="Pfam" id="PF13417">
    <property type="entry name" value="GST_N_3"/>
    <property type="match status" value="1"/>
</dbReference>
<evidence type="ECO:0000256" key="9">
    <source>
        <dbReference type="ARBA" id="ARBA00022490"/>
    </source>
</evidence>
<dbReference type="EC" id="5.3.99.3" evidence="6"/>
<dbReference type="GO" id="GO:0005814">
    <property type="term" value="C:centriole"/>
    <property type="evidence" value="ECO:0007669"/>
    <property type="project" value="UniProtKB-SubCell"/>
</dbReference>
<dbReference type="GO" id="GO:1902017">
    <property type="term" value="P:regulation of cilium assembly"/>
    <property type="evidence" value="ECO:0007669"/>
    <property type="project" value="TreeGrafter"/>
</dbReference>
<dbReference type="InterPro" id="IPR034334">
    <property type="entry name" value="PGES2"/>
</dbReference>
<dbReference type="EMBL" id="OW240920">
    <property type="protein sequence ID" value="CAH2316280.1"/>
    <property type="molecule type" value="Genomic_DNA"/>
</dbReference>
<dbReference type="GO" id="GO:0001516">
    <property type="term" value="P:prostaglandin biosynthetic process"/>
    <property type="evidence" value="ECO:0007669"/>
    <property type="project" value="UniProtKB-KW"/>
</dbReference>
<evidence type="ECO:0000256" key="5">
    <source>
        <dbReference type="ARBA" id="ARBA00009316"/>
    </source>
</evidence>
<evidence type="ECO:0000256" key="26">
    <source>
        <dbReference type="ARBA" id="ARBA00023235"/>
    </source>
</evidence>
<dbReference type="GO" id="GO:0030154">
    <property type="term" value="P:cell differentiation"/>
    <property type="evidence" value="ECO:0007669"/>
    <property type="project" value="UniProtKB-KW"/>
</dbReference>
<evidence type="ECO:0000256" key="20">
    <source>
        <dbReference type="ARBA" id="ARBA00023054"/>
    </source>
</evidence>
<evidence type="ECO:0000256" key="21">
    <source>
        <dbReference type="ARBA" id="ARBA00023069"/>
    </source>
</evidence>